<dbReference type="Proteomes" id="UP000680045">
    <property type="component" value="Unassembled WGS sequence"/>
</dbReference>
<comment type="caution">
    <text evidence="1">The sequence shown here is derived from an EMBL/GenBank/DDBJ whole genome shotgun (WGS) entry which is preliminary data.</text>
</comment>
<dbReference type="EMBL" id="JAGTPW010000069">
    <property type="protein sequence ID" value="MBR8646125.1"/>
    <property type="molecule type" value="Genomic_DNA"/>
</dbReference>
<proteinExistence type="predicted"/>
<gene>
    <name evidence="1" type="ORF">KEH51_26270</name>
</gene>
<organism evidence="1 2">
    <name type="scientific">Peribacillus frigoritolerans</name>
    <dbReference type="NCBI Taxonomy" id="450367"/>
    <lineage>
        <taxon>Bacteria</taxon>
        <taxon>Bacillati</taxon>
        <taxon>Bacillota</taxon>
        <taxon>Bacilli</taxon>
        <taxon>Bacillales</taxon>
        <taxon>Bacillaceae</taxon>
        <taxon>Peribacillus</taxon>
    </lineage>
</organism>
<protein>
    <submittedName>
        <fullName evidence="1">Uncharacterized protein</fullName>
    </submittedName>
</protein>
<reference evidence="1" key="1">
    <citation type="submission" date="2021-04" db="EMBL/GenBank/DDBJ databases">
        <title>Whole genome sequencing of Enterococci isolates from hospitalized patients.</title>
        <authorList>
            <person name="Ogoti B.M."/>
            <person name="Onyambu F.G."/>
        </authorList>
    </citation>
    <scope>NUCLEOTIDE SEQUENCE</scope>
    <source>
        <strain evidence="1">242</strain>
    </source>
</reference>
<name>A0A941J7X4_9BACI</name>
<dbReference type="Gene3D" id="3.20.20.80">
    <property type="entry name" value="Glycosidases"/>
    <property type="match status" value="1"/>
</dbReference>
<evidence type="ECO:0000313" key="2">
    <source>
        <dbReference type="Proteomes" id="UP000680045"/>
    </source>
</evidence>
<accession>A0A941J7X4</accession>
<evidence type="ECO:0000313" key="1">
    <source>
        <dbReference type="EMBL" id="MBR8646125.1"/>
    </source>
</evidence>
<sequence length="76" mass="8648">MRKIKKRQIKTLTDAAIAFLAAIEKAGYTAMLYTGKYFLENDLDESRLKNYAFGLPDTTGRWDAARTFGSILIQVR</sequence>
<dbReference type="AlphaFoldDB" id="A0A941J7X4"/>